<dbReference type="HOGENOM" id="CLU_719638_0_0_1"/>
<organism evidence="2 3">
    <name type="scientific">Thermothelomyces thermophilus (strain ATCC 42464 / BCRC 31852 / DSM 1799)</name>
    <name type="common">Sporotrichum thermophile</name>
    <dbReference type="NCBI Taxonomy" id="573729"/>
    <lineage>
        <taxon>Eukaryota</taxon>
        <taxon>Fungi</taxon>
        <taxon>Dikarya</taxon>
        <taxon>Ascomycota</taxon>
        <taxon>Pezizomycotina</taxon>
        <taxon>Sordariomycetes</taxon>
        <taxon>Sordariomycetidae</taxon>
        <taxon>Sordariales</taxon>
        <taxon>Chaetomiaceae</taxon>
        <taxon>Thermothelomyces</taxon>
    </lineage>
</organism>
<evidence type="ECO:0000256" key="1">
    <source>
        <dbReference type="SAM" id="MobiDB-lite"/>
    </source>
</evidence>
<evidence type="ECO:0000313" key="3">
    <source>
        <dbReference type="Proteomes" id="UP000007322"/>
    </source>
</evidence>
<dbReference type="EMBL" id="CP003002">
    <property type="protein sequence ID" value="AEO53932.1"/>
    <property type="molecule type" value="Genomic_DNA"/>
</dbReference>
<proteinExistence type="predicted"/>
<dbReference type="VEuPathDB" id="FungiDB:MYCTH_2106715"/>
<feature type="region of interest" description="Disordered" evidence="1">
    <location>
        <begin position="100"/>
        <end position="126"/>
    </location>
</feature>
<dbReference type="OrthoDB" id="5104994at2759"/>
<feature type="compositionally biased region" description="Polar residues" evidence="1">
    <location>
        <begin position="1"/>
        <end position="22"/>
    </location>
</feature>
<dbReference type="KEGG" id="mtm:MYCTH_2106715"/>
<dbReference type="Proteomes" id="UP000007322">
    <property type="component" value="Chromosome 1"/>
</dbReference>
<name>G2Q6V4_THET4</name>
<dbReference type="GeneID" id="11509024"/>
<protein>
    <submittedName>
        <fullName evidence="2">Uncharacterized protein</fullName>
    </submittedName>
</protein>
<accession>G2Q6V4</accession>
<dbReference type="AlphaFoldDB" id="G2Q6V4"/>
<feature type="region of interest" description="Disordered" evidence="1">
    <location>
        <begin position="200"/>
        <end position="225"/>
    </location>
</feature>
<dbReference type="eggNOG" id="ENOG502T3Z2">
    <property type="taxonomic scope" value="Eukaryota"/>
</dbReference>
<gene>
    <name evidence="2" type="ORF">MYCTH_2106715</name>
</gene>
<reference evidence="2 3" key="1">
    <citation type="journal article" date="2011" name="Nat. Biotechnol.">
        <title>Comparative genomic analysis of the thermophilic biomass-degrading fungi Myceliophthora thermophila and Thielavia terrestris.</title>
        <authorList>
            <person name="Berka R.M."/>
            <person name="Grigoriev I.V."/>
            <person name="Otillar R."/>
            <person name="Salamov A."/>
            <person name="Grimwood J."/>
            <person name="Reid I."/>
            <person name="Ishmael N."/>
            <person name="John T."/>
            <person name="Darmond C."/>
            <person name="Moisan M.-C."/>
            <person name="Henrissat B."/>
            <person name="Coutinho P.M."/>
            <person name="Lombard V."/>
            <person name="Natvig D.O."/>
            <person name="Lindquist E."/>
            <person name="Schmutz J."/>
            <person name="Lucas S."/>
            <person name="Harris P."/>
            <person name="Powlowski J."/>
            <person name="Bellemare A."/>
            <person name="Taylor D."/>
            <person name="Butler G."/>
            <person name="de Vries R.P."/>
            <person name="Allijn I.E."/>
            <person name="van den Brink J."/>
            <person name="Ushinsky S."/>
            <person name="Storms R."/>
            <person name="Powell A.J."/>
            <person name="Paulsen I.T."/>
            <person name="Elbourne L.D.H."/>
            <person name="Baker S.E."/>
            <person name="Magnuson J."/>
            <person name="LaBoissiere S."/>
            <person name="Clutterbuck A.J."/>
            <person name="Martinez D."/>
            <person name="Wogulis M."/>
            <person name="de Leon A.L."/>
            <person name="Rey M.W."/>
            <person name="Tsang A."/>
        </authorList>
    </citation>
    <scope>NUCLEOTIDE SEQUENCE [LARGE SCALE GENOMIC DNA]</scope>
    <source>
        <strain evidence="3">ATCC 42464 / BCRC 31852 / DSM 1799</strain>
    </source>
</reference>
<feature type="region of interest" description="Disordered" evidence="1">
    <location>
        <begin position="1"/>
        <end position="41"/>
    </location>
</feature>
<evidence type="ECO:0000313" key="2">
    <source>
        <dbReference type="EMBL" id="AEO53932.1"/>
    </source>
</evidence>
<feature type="compositionally biased region" description="Low complexity" evidence="1">
    <location>
        <begin position="114"/>
        <end position="123"/>
    </location>
</feature>
<keyword evidence="3" id="KW-1185">Reference proteome</keyword>
<feature type="compositionally biased region" description="Basic and acidic residues" evidence="1">
    <location>
        <begin position="23"/>
        <end position="32"/>
    </location>
</feature>
<dbReference type="RefSeq" id="XP_003659177.1">
    <property type="nucleotide sequence ID" value="XM_003659129.1"/>
</dbReference>
<dbReference type="OMA" id="ASHRCTI"/>
<sequence>MAMLSPRSSLPQSVATGTQQQRLSEEGARPEETQPTLGFPLEFPLPLPANIAADILARSLRRAPRCALDLLCPEWSLCRRPNRALEAVLRTTRVDTYTLPCPEFGSGPGPAPAPETGTGPETGQIETAFDHDPAKCEGRGRYCILLEVVQDPREVFGGGGGGGGSLPRDLQRELVRRWAGGSVVVVSQRREPPVLGPLWARDLRRKGDDEEEKEEGGGGGGGKAERIILREERAVGLVPYEDDFVIEVGGRGGEEEEEEEEEQEKGRAAREMVCGVDWYEKDALPAASAGDAEGGTPTPVYLFGKIRHLVVNCVPALARVEAEDLGMMPATRCAQTRRNLEYLEERLEYERRAHLRVRWDAMERLETLCLDLRGFSMPEHGYLDVEDVLQLARSLRGKRLKLLVIAGLRSFRSYHGFDPEKMADVEEGTWNPRLGAWVSKKKGVGINWWKMFEGAVRPGGRLVFVDKSNADGLLPPGAE</sequence>
<dbReference type="InParanoid" id="G2Q6V4"/>